<dbReference type="InterPro" id="IPR005053">
    <property type="entry name" value="MobA_MobL"/>
</dbReference>
<dbReference type="EMBL" id="FBWG01000038">
    <property type="protein sequence ID" value="CUX53619.1"/>
    <property type="molecule type" value="Genomic_DNA"/>
</dbReference>
<evidence type="ECO:0000256" key="1">
    <source>
        <dbReference type="ARBA" id="ARBA00010873"/>
    </source>
</evidence>
<protein>
    <recommendedName>
        <fullName evidence="3">MobA/MobL protein domain-containing protein</fullName>
    </recommendedName>
</protein>
<evidence type="ECO:0000313" key="5">
    <source>
        <dbReference type="Proteomes" id="UP000191987"/>
    </source>
</evidence>
<proteinExistence type="inferred from homology"/>
<dbReference type="AlphaFoldDB" id="A0A1S7RJT1"/>
<name>A0A1S7RJT1_9HYPH</name>
<keyword evidence="2" id="KW-0184">Conjugation</keyword>
<gene>
    <name evidence="4" type="ORF">AGR7C_Lc20027</name>
</gene>
<evidence type="ECO:0000313" key="4">
    <source>
        <dbReference type="EMBL" id="CUX53619.1"/>
    </source>
</evidence>
<reference evidence="4 5" key="1">
    <citation type="submission" date="2016-01" db="EMBL/GenBank/DDBJ databases">
        <authorList>
            <person name="Oliw E.H."/>
        </authorList>
    </citation>
    <scope>NUCLEOTIDE SEQUENCE [LARGE SCALE GENOMIC DNA]</scope>
    <source>
        <strain evidence="4 5">Zutra 3-1</strain>
    </source>
</reference>
<accession>A0A1S7RJT1</accession>
<dbReference type="Gene3D" id="3.30.930.30">
    <property type="match status" value="1"/>
</dbReference>
<evidence type="ECO:0000259" key="3">
    <source>
        <dbReference type="Pfam" id="PF03389"/>
    </source>
</evidence>
<organism evidence="4 5">
    <name type="scientific">Agrobacterium deltaense Zutra 3/1</name>
    <dbReference type="NCBI Taxonomy" id="1183427"/>
    <lineage>
        <taxon>Bacteria</taxon>
        <taxon>Pseudomonadati</taxon>
        <taxon>Pseudomonadota</taxon>
        <taxon>Alphaproteobacteria</taxon>
        <taxon>Hyphomicrobiales</taxon>
        <taxon>Rhizobiaceae</taxon>
        <taxon>Rhizobium/Agrobacterium group</taxon>
        <taxon>Agrobacterium</taxon>
    </lineage>
</organism>
<feature type="domain" description="MobA/MobL protein" evidence="3">
    <location>
        <begin position="2"/>
        <end position="103"/>
    </location>
</feature>
<evidence type="ECO:0000256" key="2">
    <source>
        <dbReference type="ARBA" id="ARBA00022971"/>
    </source>
</evidence>
<sequence>MHSEIMLPDGAPEVWSDRERLWNDVEAFEVRKDAQLAREVEFSIPREMSEAQGIALARDFAQSEFVDQGMIADLNVHWDIGEDGSPKPHAHVMLTMRKAIIDGDEIGFGPKVRDWTPPNPVCRSQ</sequence>
<dbReference type="Pfam" id="PF03389">
    <property type="entry name" value="MobA_MobL"/>
    <property type="match status" value="1"/>
</dbReference>
<dbReference type="Proteomes" id="UP000191987">
    <property type="component" value="Unassembled WGS sequence"/>
</dbReference>
<comment type="similarity">
    <text evidence="1">Belongs to the MobA/MobL family.</text>
</comment>